<protein>
    <submittedName>
        <fullName evidence="2">Uncharacterized protein</fullName>
    </submittedName>
</protein>
<feature type="region of interest" description="Disordered" evidence="1">
    <location>
        <begin position="1560"/>
        <end position="1690"/>
    </location>
</feature>
<dbReference type="EMBL" id="AFRT01000032">
    <property type="protein sequence ID" value="ELU45825.1"/>
    <property type="molecule type" value="Genomic_DNA"/>
</dbReference>
<feature type="compositionally biased region" description="Low complexity" evidence="1">
    <location>
        <begin position="362"/>
        <end position="381"/>
    </location>
</feature>
<evidence type="ECO:0000313" key="3">
    <source>
        <dbReference type="Proteomes" id="UP000011668"/>
    </source>
</evidence>
<evidence type="ECO:0000256" key="1">
    <source>
        <dbReference type="SAM" id="MobiDB-lite"/>
    </source>
</evidence>
<dbReference type="OrthoDB" id="3269353at2759"/>
<dbReference type="HOGENOM" id="CLU_241217_0_0_1"/>
<keyword evidence="3" id="KW-1185">Reference proteome</keyword>
<feature type="compositionally biased region" description="Polar residues" evidence="1">
    <location>
        <begin position="1031"/>
        <end position="1050"/>
    </location>
</feature>
<feature type="region of interest" description="Disordered" evidence="1">
    <location>
        <begin position="444"/>
        <end position="465"/>
    </location>
</feature>
<name>L8X6L3_THACA</name>
<sequence>MRAVNPAEANSLPTACIALQVYTVSNGPDSWDTEATKGRSELAAVNARLKQRMDDACPGEIRKVGSFVEESVYCVVNSFLNSFETKIPSLNATKQQWLLKVSASFHLNGNRVTCHFLISQPLLIDCCRPADKAMFRPTQSSLLDQKMAGGRRTTRDGLVSPPDTESISSNLGSYATPQRRPSQPENLLPTIPATPDMHESAGARFRRFAGIPSSQSGSREFRGASRPQTRWLVVLLPPDNLIKELSVGHRSPGKLSSGLLVPLFPTLFAQLTAIAKEFSLPSTTGLCLYLHLPDAPETPRITDDVWPLLWARHLHTDDASLPLGLPVAGRVQFDIDIPSARWYPMWFTHVSRKELVPDLARTIPASPRSPRSPRGVTSTPTDAARVQKVPRPLALVPRQESAPQVQIDSGPSPVPSPSKVEAVPVANKETVEKVRRWSALVTPEPAALQQNPPTEEPASLPNEDSNVLPTGSIVVEEAETVLEPLNLEDFQWSITSAGPPSPVSSCATTASSRVPSIHLLERVEGSVILTPTTATSWGPRYDSDAEIELEPGVEWNVRSPDLGERAEGSVLLTPSTATSWGPPLSYPPTPAQWAAMHELVRSPDLGERAEGSVLLTPSTATTWGAPSSYPPTPSEWRALTEHIVRTPDLARRAEGSVLLTPSTATTWGPPSTYPETPEIARPREWVPSPGLGDRELLTPGQVGRLSTMNWGTTVETEEEAYARMGLSWPDGTVLSGIQEEADEESEGEREDEHDNGSEDEDENENGDGYEQTESLEDVQIASVQRAVRSVRDSVLVQITQEVHYDDTPSVAGSNDDVESLYDGHTFGQEDEPERAFEFELELESPQLAIVAEEHHDAIMVESSQVQEVHASHGLIVEDYDFRADTTHDQVEINFNEGLEFVSEGVSVSLDGPASGVSMVGDVFEYAFPDSRAEPAFPISVSTSEFPLSPAIDLDSPMLPPFTSETREETITITTTTIEVNAITTVSTTQAPVPTQSYGAYPYLVIYPTVYPYLDLYPSAPAAKLSRPALGLSTQPQPQHTASPSVANSPVDSARSPASSRKSSLSIHVPTSRSRSRSIVAVNPADKRSVDWSRSLPPVPPVPRVVRDSSIGSISGLTKKSSVGSLGSVREVLAEEAVVFEEDGDVKDELSVPSQNSRPQPLSTAYPYRYPENLEQLYPPKDATLYPTSLGCIYPALKKKARATSSITAHSVGTKASTLNNSPATYSTQPYPIFDLYPAVYPHNLRNIYPALPQASLVPKVQASTVKASTVPPITLVTPRIVSSVQSAPAHQAEDVTMSRGYPFIEIYPAVYPYNLTGLYPPILKEVTALESIPVQVEQAQTLAAPRAIGFASSAPTSSRDGYPLNLENIYPAIPGRSEPSLSTPSTTLPLAAPTPEIEARATESLWLARTYPNLELYRPVYPYNLIIYPPIGIIHEPEATRVVQNEVAGDSPVSDENLDIGNDDNKVLPKKTRKTHAQLCTEVWRKTHAQLVAEVTALRPRKSHAELEAEVFPGGLPEAKFVPQAEPSTPTLSVTEIHSEESKPVAKPVLEQLVPVSAPAPVPKSAPAPAPAVAALRRQRSGTIMRSSPTESLPSPSPSQDAGVDLGRSRSMVEVRTKMLERAPARSQTGGPQESPARTLVRQKSASFERAKSLFHTPEETKPEGSQTPSVRSVPMRRVTKLDMSKFGFA</sequence>
<feature type="compositionally biased region" description="Basic and acidic residues" evidence="1">
    <location>
        <begin position="1607"/>
        <end position="1624"/>
    </location>
</feature>
<proteinExistence type="predicted"/>
<dbReference type="STRING" id="983506.L8X6L3"/>
<feature type="compositionally biased region" description="Acidic residues" evidence="1">
    <location>
        <begin position="739"/>
        <end position="749"/>
    </location>
</feature>
<feature type="compositionally biased region" description="Low complexity" evidence="1">
    <location>
        <begin position="1052"/>
        <end position="1065"/>
    </location>
</feature>
<gene>
    <name evidence="2" type="ORF">AG1IA_00141</name>
</gene>
<feature type="compositionally biased region" description="Pro residues" evidence="1">
    <location>
        <begin position="1560"/>
        <end position="1570"/>
    </location>
</feature>
<feature type="compositionally biased region" description="Basic and acidic residues" evidence="1">
    <location>
        <begin position="1647"/>
        <end position="1663"/>
    </location>
</feature>
<feature type="compositionally biased region" description="Polar residues" evidence="1">
    <location>
        <begin position="163"/>
        <end position="185"/>
    </location>
</feature>
<feature type="region of interest" description="Disordered" evidence="1">
    <location>
        <begin position="661"/>
        <end position="698"/>
    </location>
</feature>
<comment type="caution">
    <text evidence="2">The sequence shown here is derived from an EMBL/GenBank/DDBJ whole genome shotgun (WGS) entry which is preliminary data.</text>
</comment>
<feature type="compositionally biased region" description="Acidic residues" evidence="1">
    <location>
        <begin position="757"/>
        <end position="767"/>
    </location>
</feature>
<feature type="region of interest" description="Disordered" evidence="1">
    <location>
        <begin position="738"/>
        <end position="776"/>
    </location>
</feature>
<feature type="region of interest" description="Disordered" evidence="1">
    <location>
        <begin position="362"/>
        <end position="423"/>
    </location>
</feature>
<reference evidence="2 3" key="1">
    <citation type="journal article" date="2013" name="Nat. Commun.">
        <title>The evolution and pathogenic mechanisms of the rice sheath blight pathogen.</title>
        <authorList>
            <person name="Zheng A."/>
            <person name="Lin R."/>
            <person name="Xu L."/>
            <person name="Qin P."/>
            <person name="Tang C."/>
            <person name="Ai P."/>
            <person name="Zhang D."/>
            <person name="Liu Y."/>
            <person name="Sun Z."/>
            <person name="Feng H."/>
            <person name="Wang Y."/>
            <person name="Chen Y."/>
            <person name="Liang X."/>
            <person name="Fu R."/>
            <person name="Li Q."/>
            <person name="Zhang J."/>
            <person name="Yu X."/>
            <person name="Xie Z."/>
            <person name="Ding L."/>
            <person name="Guan P."/>
            <person name="Tang J."/>
            <person name="Liang Y."/>
            <person name="Wang S."/>
            <person name="Deng Q."/>
            <person name="Li S."/>
            <person name="Zhu J."/>
            <person name="Wang L."/>
            <person name="Liu H."/>
            <person name="Li P."/>
        </authorList>
    </citation>
    <scope>NUCLEOTIDE SEQUENCE [LARGE SCALE GENOMIC DNA]</scope>
    <source>
        <strain evidence="3">AG-1 IA</strain>
    </source>
</reference>
<feature type="region of interest" description="Disordered" evidence="1">
    <location>
        <begin position="1029"/>
        <end position="1081"/>
    </location>
</feature>
<organism evidence="2 3">
    <name type="scientific">Thanatephorus cucumeris (strain AG1-IA)</name>
    <name type="common">Rice sheath blight fungus</name>
    <name type="synonym">Rhizoctonia solani</name>
    <dbReference type="NCBI Taxonomy" id="983506"/>
    <lineage>
        <taxon>Eukaryota</taxon>
        <taxon>Fungi</taxon>
        <taxon>Dikarya</taxon>
        <taxon>Basidiomycota</taxon>
        <taxon>Agaricomycotina</taxon>
        <taxon>Agaricomycetes</taxon>
        <taxon>Cantharellales</taxon>
        <taxon>Ceratobasidiaceae</taxon>
        <taxon>Rhizoctonia</taxon>
        <taxon>Rhizoctonia solani AG-1</taxon>
    </lineage>
</organism>
<evidence type="ECO:0000313" key="2">
    <source>
        <dbReference type="EMBL" id="ELU45825.1"/>
    </source>
</evidence>
<accession>L8X6L3</accession>
<feature type="region of interest" description="Disordered" evidence="1">
    <location>
        <begin position="147"/>
        <end position="185"/>
    </location>
</feature>
<dbReference type="Proteomes" id="UP000011668">
    <property type="component" value="Unassembled WGS sequence"/>
</dbReference>